<dbReference type="SMART" id="SM00710">
    <property type="entry name" value="PbH1"/>
    <property type="match status" value="5"/>
</dbReference>
<comment type="subcellular location">
    <subcellularLocation>
        <location evidence="1">Secreted</location>
        <location evidence="1">Cell wall</location>
    </subcellularLocation>
</comment>
<dbReference type="SUPFAM" id="SSF51126">
    <property type="entry name" value="Pectin lyase-like"/>
    <property type="match status" value="1"/>
</dbReference>
<gene>
    <name evidence="10" type="ORF">GIB67_017778</name>
</gene>
<protein>
    <recommendedName>
        <fullName evidence="12">Polygalacturonase</fullName>
    </recommendedName>
</protein>
<evidence type="ECO:0000256" key="5">
    <source>
        <dbReference type="ARBA" id="ARBA00022801"/>
    </source>
</evidence>
<evidence type="ECO:0008006" key="12">
    <source>
        <dbReference type="Google" id="ProtNLM"/>
    </source>
</evidence>
<dbReference type="GO" id="GO:0005975">
    <property type="term" value="P:carbohydrate metabolic process"/>
    <property type="evidence" value="ECO:0007669"/>
    <property type="project" value="InterPro"/>
</dbReference>
<comment type="caution">
    <text evidence="10">The sequence shown here is derived from an EMBL/GenBank/DDBJ whole genome shotgun (WGS) entry which is preliminary data.</text>
</comment>
<dbReference type="GO" id="GO:0071555">
    <property type="term" value="P:cell wall organization"/>
    <property type="evidence" value="ECO:0007669"/>
    <property type="project" value="UniProtKB-KW"/>
</dbReference>
<proteinExistence type="inferred from homology"/>
<accession>A0A7J7MPF5</accession>
<evidence type="ECO:0000256" key="8">
    <source>
        <dbReference type="PROSITE-ProRule" id="PRU10052"/>
    </source>
</evidence>
<organism evidence="10 11">
    <name type="scientific">Kingdonia uniflora</name>
    <dbReference type="NCBI Taxonomy" id="39325"/>
    <lineage>
        <taxon>Eukaryota</taxon>
        <taxon>Viridiplantae</taxon>
        <taxon>Streptophyta</taxon>
        <taxon>Embryophyta</taxon>
        <taxon>Tracheophyta</taxon>
        <taxon>Spermatophyta</taxon>
        <taxon>Magnoliopsida</taxon>
        <taxon>Ranunculales</taxon>
        <taxon>Circaeasteraceae</taxon>
        <taxon>Kingdonia</taxon>
    </lineage>
</organism>
<keyword evidence="3" id="KW-0134">Cell wall</keyword>
<dbReference type="Gene3D" id="2.160.20.10">
    <property type="entry name" value="Single-stranded right-handed beta-helix, Pectin lyase-like"/>
    <property type="match status" value="1"/>
</dbReference>
<reference evidence="10 11" key="1">
    <citation type="journal article" date="2020" name="IScience">
        <title>Genome Sequencing of the Endangered Kingdonia uniflora (Circaeasteraceae, Ranunculales) Reveals Potential Mechanisms of Evolutionary Specialization.</title>
        <authorList>
            <person name="Sun Y."/>
            <person name="Deng T."/>
            <person name="Zhang A."/>
            <person name="Moore M.J."/>
            <person name="Landis J.B."/>
            <person name="Lin N."/>
            <person name="Zhang H."/>
            <person name="Zhang X."/>
            <person name="Huang J."/>
            <person name="Zhang X."/>
            <person name="Sun H."/>
            <person name="Wang H."/>
        </authorList>
    </citation>
    <scope>NUCLEOTIDE SEQUENCE [LARGE SCALE GENOMIC DNA]</scope>
    <source>
        <strain evidence="10">TB1705</strain>
        <tissue evidence="10">Leaf</tissue>
    </source>
</reference>
<keyword evidence="4" id="KW-0964">Secreted</keyword>
<evidence type="ECO:0000256" key="4">
    <source>
        <dbReference type="ARBA" id="ARBA00022525"/>
    </source>
</evidence>
<evidence type="ECO:0000256" key="3">
    <source>
        <dbReference type="ARBA" id="ARBA00022512"/>
    </source>
</evidence>
<keyword evidence="6 9" id="KW-0326">Glycosidase</keyword>
<evidence type="ECO:0000256" key="2">
    <source>
        <dbReference type="ARBA" id="ARBA00008834"/>
    </source>
</evidence>
<dbReference type="Pfam" id="PF00295">
    <property type="entry name" value="Glyco_hydro_28"/>
    <property type="match status" value="1"/>
</dbReference>
<comment type="similarity">
    <text evidence="2 9">Belongs to the glycosyl hydrolase 28 family.</text>
</comment>
<evidence type="ECO:0000256" key="7">
    <source>
        <dbReference type="ARBA" id="ARBA00023316"/>
    </source>
</evidence>
<dbReference type="InterPro" id="IPR006626">
    <property type="entry name" value="PbH1"/>
</dbReference>
<evidence type="ECO:0000313" key="11">
    <source>
        <dbReference type="Proteomes" id="UP000541444"/>
    </source>
</evidence>
<dbReference type="InterPro" id="IPR000743">
    <property type="entry name" value="Glyco_hydro_28"/>
</dbReference>
<evidence type="ECO:0000256" key="9">
    <source>
        <dbReference type="RuleBase" id="RU361169"/>
    </source>
</evidence>
<dbReference type="InterPro" id="IPR012334">
    <property type="entry name" value="Pectin_lyas_fold"/>
</dbReference>
<name>A0A7J7MPF5_9MAGN</name>
<dbReference type="Proteomes" id="UP000541444">
    <property type="component" value="Unassembled WGS sequence"/>
</dbReference>
<dbReference type="GO" id="GO:0004650">
    <property type="term" value="F:polygalacturonase activity"/>
    <property type="evidence" value="ECO:0007669"/>
    <property type="project" value="InterPro"/>
</dbReference>
<keyword evidence="7" id="KW-0961">Cell wall biogenesis/degradation</keyword>
<dbReference type="InterPro" id="IPR011050">
    <property type="entry name" value="Pectin_lyase_fold/virulence"/>
</dbReference>
<evidence type="ECO:0000256" key="6">
    <source>
        <dbReference type="ARBA" id="ARBA00023295"/>
    </source>
</evidence>
<dbReference type="EMBL" id="JACGCM010001311">
    <property type="protein sequence ID" value="KAF6156642.1"/>
    <property type="molecule type" value="Genomic_DNA"/>
</dbReference>
<evidence type="ECO:0000256" key="1">
    <source>
        <dbReference type="ARBA" id="ARBA00004191"/>
    </source>
</evidence>
<keyword evidence="5 9" id="KW-0378">Hydrolase</keyword>
<sequence>MFQNCKDLKIQHLNLLNSAKNHLAIDGCSGSRISNVYISSPENSPNTDGIDIASSSNVQILDSTIKTGDDCVAINGGSSFINITHVQCGPGHGISVGSLGSNGAHETVEEVHVSNCNLTNTMYGLRIKTWQGGSGYVRKIAFDQINVINVGIPIFIDQYYCNGGNNCGTSKRSGLQVSDVSFRGVTGTSSSRDAIKLICSRTIGCYNILMQGISIRPGLATCINAHGRAFQTVPALPCLSP</sequence>
<evidence type="ECO:0000313" key="10">
    <source>
        <dbReference type="EMBL" id="KAF6156642.1"/>
    </source>
</evidence>
<keyword evidence="11" id="KW-1185">Reference proteome</keyword>
<dbReference type="OrthoDB" id="187139at2759"/>
<dbReference type="AlphaFoldDB" id="A0A7J7MPF5"/>
<feature type="active site" evidence="8">
    <location>
        <position position="92"/>
    </location>
</feature>
<dbReference type="PANTHER" id="PTHR31375">
    <property type="match status" value="1"/>
</dbReference>
<dbReference type="PROSITE" id="PS00502">
    <property type="entry name" value="POLYGALACTURONASE"/>
    <property type="match status" value="1"/>
</dbReference>